<organism evidence="13 14">
    <name type="scientific">Antricoccus suffuscus</name>
    <dbReference type="NCBI Taxonomy" id="1629062"/>
    <lineage>
        <taxon>Bacteria</taxon>
        <taxon>Bacillati</taxon>
        <taxon>Actinomycetota</taxon>
        <taxon>Actinomycetes</taxon>
        <taxon>Geodermatophilales</taxon>
        <taxon>Antricoccaceae</taxon>
        <taxon>Antricoccus</taxon>
    </lineage>
</organism>
<dbReference type="PANTHER" id="PTHR42823">
    <property type="entry name" value="ATP SYNTHASE SUBUNIT A, CHLOROPLASTIC"/>
    <property type="match status" value="1"/>
</dbReference>
<feature type="transmembrane region" description="Helical" evidence="11">
    <location>
        <begin position="20"/>
        <end position="51"/>
    </location>
</feature>
<proteinExistence type="inferred from homology"/>
<evidence type="ECO:0000256" key="11">
    <source>
        <dbReference type="HAMAP-Rule" id="MF_01393"/>
    </source>
</evidence>
<feature type="transmembrane region" description="Helical" evidence="11">
    <location>
        <begin position="89"/>
        <end position="108"/>
    </location>
</feature>
<keyword evidence="14" id="KW-1185">Reference proteome</keyword>
<keyword evidence="3 11" id="KW-0813">Transport</keyword>
<evidence type="ECO:0000256" key="8">
    <source>
        <dbReference type="ARBA" id="ARBA00023065"/>
    </source>
</evidence>
<keyword evidence="6 11" id="KW-0375">Hydrogen ion transport</keyword>
<dbReference type="InterPro" id="IPR000568">
    <property type="entry name" value="ATP_synth_F0_asu"/>
</dbReference>
<dbReference type="GO" id="GO:0005886">
    <property type="term" value="C:plasma membrane"/>
    <property type="evidence" value="ECO:0007669"/>
    <property type="project" value="UniProtKB-SubCell"/>
</dbReference>
<name>A0A2T1A066_9ACTN</name>
<dbReference type="Proteomes" id="UP000237752">
    <property type="component" value="Unassembled WGS sequence"/>
</dbReference>
<feature type="transmembrane region" description="Helical" evidence="11">
    <location>
        <begin position="128"/>
        <end position="145"/>
    </location>
</feature>
<evidence type="ECO:0000313" key="14">
    <source>
        <dbReference type="Proteomes" id="UP000237752"/>
    </source>
</evidence>
<dbReference type="GO" id="GO:0045259">
    <property type="term" value="C:proton-transporting ATP synthase complex"/>
    <property type="evidence" value="ECO:0007669"/>
    <property type="project" value="UniProtKB-KW"/>
</dbReference>
<sequence length="246" mass="27217">MNGAGIAHVEAINVEVGQHIVWHVFGVALNVDTILGTLVAGLVIVLFGVLLRLRLSVRKPSGVQLFFETVTSQIENQVESTLGIRTAPFVVPLAAALFLFILIANWLAIIPTGHHPEYMPPPASDVNLTYALALLVIVWMHITGVRRQGFKGYYGHLFKPSVAMFPINLVEELAKPLTLSLRLFGNIFSGVIMVSLIALFPAYILWAPELIWKLFDMFIGLIQAFIFALLTIIYFSSVRPDQESAH</sequence>
<dbReference type="EMBL" id="PVUE01000007">
    <property type="protein sequence ID" value="PRZ41995.1"/>
    <property type="molecule type" value="Genomic_DNA"/>
</dbReference>
<reference evidence="13 14" key="1">
    <citation type="submission" date="2018-03" db="EMBL/GenBank/DDBJ databases">
        <title>Genomic Encyclopedia of Archaeal and Bacterial Type Strains, Phase II (KMG-II): from individual species to whole genera.</title>
        <authorList>
            <person name="Goeker M."/>
        </authorList>
    </citation>
    <scope>NUCLEOTIDE SEQUENCE [LARGE SCALE GENOMIC DNA]</scope>
    <source>
        <strain evidence="13 14">DSM 100065</strain>
    </source>
</reference>
<keyword evidence="4 11" id="KW-0138">CF(0)</keyword>
<comment type="function">
    <text evidence="11 12">Key component of the proton channel; it plays a direct role in the translocation of protons across the membrane.</text>
</comment>
<dbReference type="InterPro" id="IPR045082">
    <property type="entry name" value="ATP_syn_F0_a_bact/chloroplast"/>
</dbReference>
<accession>A0A2T1A066</accession>
<comment type="caution">
    <text evidence="13">The sequence shown here is derived from an EMBL/GenBank/DDBJ whole genome shotgun (WGS) entry which is preliminary data.</text>
</comment>
<dbReference type="PANTHER" id="PTHR42823:SF3">
    <property type="entry name" value="ATP SYNTHASE SUBUNIT A, CHLOROPLASTIC"/>
    <property type="match status" value="1"/>
</dbReference>
<dbReference type="RefSeq" id="WP_106348940.1">
    <property type="nucleotide sequence ID" value="NZ_PVUE01000007.1"/>
</dbReference>
<evidence type="ECO:0000256" key="5">
    <source>
        <dbReference type="ARBA" id="ARBA00022692"/>
    </source>
</evidence>
<evidence type="ECO:0000256" key="4">
    <source>
        <dbReference type="ARBA" id="ARBA00022547"/>
    </source>
</evidence>
<comment type="subcellular location">
    <subcellularLocation>
        <location evidence="11 12">Cell membrane</location>
        <topology evidence="11 12">Multi-pass membrane protein</topology>
    </subcellularLocation>
    <subcellularLocation>
        <location evidence="1">Membrane</location>
        <topology evidence="1">Multi-pass membrane protein</topology>
    </subcellularLocation>
</comment>
<dbReference type="Gene3D" id="1.20.120.220">
    <property type="entry name" value="ATP synthase, F0 complex, subunit A"/>
    <property type="match status" value="1"/>
</dbReference>
<dbReference type="CDD" id="cd00310">
    <property type="entry name" value="ATP-synt_Fo_a_6"/>
    <property type="match status" value="1"/>
</dbReference>
<dbReference type="HAMAP" id="MF_01393">
    <property type="entry name" value="ATP_synth_a_bact"/>
    <property type="match status" value="1"/>
</dbReference>
<feature type="transmembrane region" description="Helical" evidence="11">
    <location>
        <begin position="183"/>
        <end position="206"/>
    </location>
</feature>
<dbReference type="PROSITE" id="PS00449">
    <property type="entry name" value="ATPASE_A"/>
    <property type="match status" value="1"/>
</dbReference>
<dbReference type="InterPro" id="IPR035908">
    <property type="entry name" value="F0_ATP_A_sf"/>
</dbReference>
<comment type="similarity">
    <text evidence="2 11 12">Belongs to the ATPase A chain family.</text>
</comment>
<protein>
    <recommendedName>
        <fullName evidence="11 12">ATP synthase subunit a</fullName>
    </recommendedName>
    <alternativeName>
        <fullName evidence="11">ATP synthase F0 sector subunit a</fullName>
    </alternativeName>
    <alternativeName>
        <fullName evidence="11">F-ATPase subunit 6</fullName>
    </alternativeName>
</protein>
<evidence type="ECO:0000256" key="10">
    <source>
        <dbReference type="ARBA" id="ARBA00023310"/>
    </source>
</evidence>
<gene>
    <name evidence="11" type="primary">atpB</name>
    <name evidence="13" type="ORF">CLV47_107123</name>
</gene>
<evidence type="ECO:0000256" key="3">
    <source>
        <dbReference type="ARBA" id="ARBA00022448"/>
    </source>
</evidence>
<dbReference type="PRINTS" id="PR00123">
    <property type="entry name" value="ATPASEA"/>
</dbReference>
<evidence type="ECO:0000256" key="9">
    <source>
        <dbReference type="ARBA" id="ARBA00023136"/>
    </source>
</evidence>
<evidence type="ECO:0000256" key="6">
    <source>
        <dbReference type="ARBA" id="ARBA00022781"/>
    </source>
</evidence>
<dbReference type="GO" id="GO:0042777">
    <property type="term" value="P:proton motive force-driven plasma membrane ATP synthesis"/>
    <property type="evidence" value="ECO:0007669"/>
    <property type="project" value="TreeGrafter"/>
</dbReference>
<evidence type="ECO:0000256" key="1">
    <source>
        <dbReference type="ARBA" id="ARBA00004141"/>
    </source>
</evidence>
<evidence type="ECO:0000256" key="2">
    <source>
        <dbReference type="ARBA" id="ARBA00006810"/>
    </source>
</evidence>
<dbReference type="GO" id="GO:0046933">
    <property type="term" value="F:proton-transporting ATP synthase activity, rotational mechanism"/>
    <property type="evidence" value="ECO:0007669"/>
    <property type="project" value="UniProtKB-UniRule"/>
</dbReference>
<evidence type="ECO:0000256" key="7">
    <source>
        <dbReference type="ARBA" id="ARBA00022989"/>
    </source>
</evidence>
<keyword evidence="10 11" id="KW-0066">ATP synthesis</keyword>
<dbReference type="Pfam" id="PF00119">
    <property type="entry name" value="ATP-synt_A"/>
    <property type="match status" value="1"/>
</dbReference>
<dbReference type="NCBIfam" id="TIGR01131">
    <property type="entry name" value="ATP_synt_6_or_A"/>
    <property type="match status" value="1"/>
</dbReference>
<feature type="transmembrane region" description="Helical" evidence="11">
    <location>
        <begin position="218"/>
        <end position="236"/>
    </location>
</feature>
<dbReference type="SUPFAM" id="SSF81336">
    <property type="entry name" value="F1F0 ATP synthase subunit A"/>
    <property type="match status" value="1"/>
</dbReference>
<keyword evidence="9 11" id="KW-0472">Membrane</keyword>
<dbReference type="InterPro" id="IPR023011">
    <property type="entry name" value="ATP_synth_F0_asu_AS"/>
</dbReference>
<keyword evidence="8 11" id="KW-0406">Ion transport</keyword>
<keyword evidence="5 11" id="KW-0812">Transmembrane</keyword>
<evidence type="ECO:0000313" key="13">
    <source>
        <dbReference type="EMBL" id="PRZ41995.1"/>
    </source>
</evidence>
<keyword evidence="11" id="KW-1003">Cell membrane</keyword>
<dbReference type="AlphaFoldDB" id="A0A2T1A066"/>
<keyword evidence="7 11" id="KW-1133">Transmembrane helix</keyword>
<evidence type="ECO:0000256" key="12">
    <source>
        <dbReference type="RuleBase" id="RU000483"/>
    </source>
</evidence>
<dbReference type="OrthoDB" id="9809130at2"/>